<dbReference type="InterPro" id="IPR041413">
    <property type="entry name" value="MLTR_LBD"/>
</dbReference>
<dbReference type="KEGG" id="acab:QRX50_24020"/>
<sequence length="111" mass="11778">MAVSGVLLVIGLLRLAVGCDPEDLLARRLVTELSATSSPFRRVSADHRVEATPRSTNRMFHPVAGELNPYVEHLASQGAGGQNLFTFVPSPGTGTAEAVDKILARENVPVS</sequence>
<dbReference type="Gene3D" id="3.30.450.180">
    <property type="match status" value="1"/>
</dbReference>
<evidence type="ECO:0000313" key="2">
    <source>
        <dbReference type="EMBL" id="WIX83603.1"/>
    </source>
</evidence>
<evidence type="ECO:0000259" key="1">
    <source>
        <dbReference type="Pfam" id="PF17765"/>
    </source>
</evidence>
<reference evidence="2 3" key="1">
    <citation type="submission" date="2023-06" db="EMBL/GenBank/DDBJ databases">
        <authorList>
            <person name="Oyuntsetseg B."/>
            <person name="Kim S.B."/>
        </authorList>
    </citation>
    <scope>NUCLEOTIDE SEQUENCE [LARGE SCALE GENOMIC DNA]</scope>
    <source>
        <strain evidence="2 3">2-15</strain>
    </source>
</reference>
<gene>
    <name evidence="2" type="ORF">QRX50_24020</name>
</gene>
<dbReference type="RefSeq" id="WP_285974152.1">
    <property type="nucleotide sequence ID" value="NZ_CP127294.1"/>
</dbReference>
<accession>A0A9Y2N0E8</accession>
<feature type="domain" description="MmyB-like transcription regulator ligand binding" evidence="1">
    <location>
        <begin position="10"/>
        <end position="99"/>
    </location>
</feature>
<dbReference type="Pfam" id="PF17765">
    <property type="entry name" value="MLTR_LBD"/>
    <property type="match status" value="1"/>
</dbReference>
<organism evidence="2 3">
    <name type="scientific">Amycolatopsis carbonis</name>
    <dbReference type="NCBI Taxonomy" id="715471"/>
    <lineage>
        <taxon>Bacteria</taxon>
        <taxon>Bacillati</taxon>
        <taxon>Actinomycetota</taxon>
        <taxon>Actinomycetes</taxon>
        <taxon>Pseudonocardiales</taxon>
        <taxon>Pseudonocardiaceae</taxon>
        <taxon>Amycolatopsis</taxon>
    </lineage>
</organism>
<dbReference type="Proteomes" id="UP001236014">
    <property type="component" value="Chromosome"/>
</dbReference>
<proteinExistence type="predicted"/>
<dbReference type="EMBL" id="CP127294">
    <property type="protein sequence ID" value="WIX83603.1"/>
    <property type="molecule type" value="Genomic_DNA"/>
</dbReference>
<protein>
    <recommendedName>
        <fullName evidence="1">MmyB-like transcription regulator ligand binding domain-containing protein</fullName>
    </recommendedName>
</protein>
<evidence type="ECO:0000313" key="3">
    <source>
        <dbReference type="Proteomes" id="UP001236014"/>
    </source>
</evidence>
<keyword evidence="3" id="KW-1185">Reference proteome</keyword>
<dbReference type="AlphaFoldDB" id="A0A9Y2N0E8"/>
<name>A0A9Y2N0E8_9PSEU</name>